<dbReference type="PANTHER" id="PTHR23506:SF23">
    <property type="entry name" value="GH10249P"/>
    <property type="match status" value="1"/>
</dbReference>
<dbReference type="InterPro" id="IPR036259">
    <property type="entry name" value="MFS_trans_sf"/>
</dbReference>
<feature type="transmembrane region" description="Helical" evidence="6">
    <location>
        <begin position="264"/>
        <end position="290"/>
    </location>
</feature>
<dbReference type="Gene3D" id="1.20.1250.20">
    <property type="entry name" value="MFS general substrate transporter like domains"/>
    <property type="match status" value="2"/>
</dbReference>
<evidence type="ECO:0000313" key="8">
    <source>
        <dbReference type="EMBL" id="CAD9150892.1"/>
    </source>
</evidence>
<evidence type="ECO:0000256" key="3">
    <source>
        <dbReference type="ARBA" id="ARBA00022692"/>
    </source>
</evidence>
<sequence length="466" mass="47391">MSEGATGTAASSAQHVVGLGFLLRTKRLLDYAVIMAGIGFCWMGITVAQSYLNPWAQSHGLSPAQAGTVFSVQPFAVVLVQAFIPCLARRCGRGNLLTAGLCLSSASQCGFALMPSIVTTHGGHALFTGLVSAAVVAGLGEGVVETCTYTLLQEVFPDVVGQVTGHVEAWIGIGVVFGPVIGGFLYELAGFSLPPAVIAAALLILAVVCCTWSIRRARTARELQSATSMASTPLAECRIGSAGGAVADGPSNEAEEAGPYRRDVAVFLFALGGVFASGFVGGCLAPLMSYHWVEGLGWAESTVGLIISAWGVIYMAMAVLAGTLCDRGPRFARTVFSIGSLSSATGLFVIGQTALPPAVSVSGVLLLGIADAFLIVPGLSLLRQSAPNREDSFVAALLNGCFSLGLGAGPLLAVPLSKHIGLRSTMESVAAVGMALGIALTAVMAARPCPAPCERGGESGAGSSVA</sequence>
<gene>
    <name evidence="8" type="ORF">ACAT0790_LOCUS31738</name>
</gene>
<evidence type="ECO:0000259" key="7">
    <source>
        <dbReference type="PROSITE" id="PS50850"/>
    </source>
</evidence>
<dbReference type="InterPro" id="IPR020846">
    <property type="entry name" value="MFS_dom"/>
</dbReference>
<feature type="transmembrane region" description="Helical" evidence="6">
    <location>
        <begin position="28"/>
        <end position="52"/>
    </location>
</feature>
<feature type="domain" description="Major facilitator superfamily (MFS) profile" evidence="7">
    <location>
        <begin position="16"/>
        <end position="449"/>
    </location>
</feature>
<feature type="transmembrane region" description="Helical" evidence="6">
    <location>
        <begin position="394"/>
        <end position="416"/>
    </location>
</feature>
<comment type="subcellular location">
    <subcellularLocation>
        <location evidence="1">Membrane</location>
        <topology evidence="1">Multi-pass membrane protein</topology>
    </subcellularLocation>
</comment>
<feature type="transmembrane region" description="Helical" evidence="6">
    <location>
        <begin position="302"/>
        <end position="323"/>
    </location>
</feature>
<evidence type="ECO:0000256" key="5">
    <source>
        <dbReference type="ARBA" id="ARBA00023136"/>
    </source>
</evidence>
<keyword evidence="3 6" id="KW-0812">Transmembrane</keyword>
<evidence type="ECO:0000256" key="6">
    <source>
        <dbReference type="SAM" id="Phobius"/>
    </source>
</evidence>
<dbReference type="PANTHER" id="PTHR23506">
    <property type="entry name" value="GH10249P"/>
    <property type="match status" value="1"/>
</dbReference>
<feature type="transmembrane region" description="Helical" evidence="6">
    <location>
        <begin position="165"/>
        <end position="186"/>
    </location>
</feature>
<feature type="transmembrane region" description="Helical" evidence="6">
    <location>
        <begin position="361"/>
        <end position="382"/>
    </location>
</feature>
<protein>
    <recommendedName>
        <fullName evidence="7">Major facilitator superfamily (MFS) profile domain-containing protein</fullName>
    </recommendedName>
</protein>
<keyword evidence="2" id="KW-0813">Transport</keyword>
<proteinExistence type="predicted"/>
<dbReference type="InterPro" id="IPR050930">
    <property type="entry name" value="MFS_Vesicular_Transporter"/>
</dbReference>
<feature type="transmembrane region" description="Helical" evidence="6">
    <location>
        <begin position="96"/>
        <end position="118"/>
    </location>
</feature>
<feature type="transmembrane region" description="Helical" evidence="6">
    <location>
        <begin position="64"/>
        <end position="84"/>
    </location>
</feature>
<dbReference type="GO" id="GO:0022857">
    <property type="term" value="F:transmembrane transporter activity"/>
    <property type="evidence" value="ECO:0007669"/>
    <property type="project" value="InterPro"/>
</dbReference>
<dbReference type="EMBL" id="HBGE01052578">
    <property type="protein sequence ID" value="CAD9150892.1"/>
    <property type="molecule type" value="Transcribed_RNA"/>
</dbReference>
<dbReference type="PROSITE" id="PS50850">
    <property type="entry name" value="MFS"/>
    <property type="match status" value="1"/>
</dbReference>
<feature type="transmembrane region" description="Helical" evidence="6">
    <location>
        <begin position="124"/>
        <end position="144"/>
    </location>
</feature>
<feature type="transmembrane region" description="Helical" evidence="6">
    <location>
        <begin position="335"/>
        <end position="355"/>
    </location>
</feature>
<dbReference type="Pfam" id="PF07690">
    <property type="entry name" value="MFS_1"/>
    <property type="match status" value="2"/>
</dbReference>
<evidence type="ECO:0000256" key="2">
    <source>
        <dbReference type="ARBA" id="ARBA00022448"/>
    </source>
</evidence>
<accession>A0A7S1W632</accession>
<reference evidence="8" key="1">
    <citation type="submission" date="2021-01" db="EMBL/GenBank/DDBJ databases">
        <authorList>
            <person name="Corre E."/>
            <person name="Pelletier E."/>
            <person name="Niang G."/>
            <person name="Scheremetjew M."/>
            <person name="Finn R."/>
            <person name="Kale V."/>
            <person name="Holt S."/>
            <person name="Cochrane G."/>
            <person name="Meng A."/>
            <person name="Brown T."/>
            <person name="Cohen L."/>
        </authorList>
    </citation>
    <scope>NUCLEOTIDE SEQUENCE</scope>
    <source>
        <strain evidence="8">OF101</strain>
    </source>
</reference>
<keyword evidence="5 6" id="KW-0472">Membrane</keyword>
<keyword evidence="4 6" id="KW-1133">Transmembrane helix</keyword>
<name>A0A7S1W632_ALECA</name>
<organism evidence="8">
    <name type="scientific">Alexandrium catenella</name>
    <name type="common">Red tide dinoflagellate</name>
    <name type="synonym">Gonyaulax catenella</name>
    <dbReference type="NCBI Taxonomy" id="2925"/>
    <lineage>
        <taxon>Eukaryota</taxon>
        <taxon>Sar</taxon>
        <taxon>Alveolata</taxon>
        <taxon>Dinophyceae</taxon>
        <taxon>Gonyaulacales</taxon>
        <taxon>Pyrocystaceae</taxon>
        <taxon>Alexandrium</taxon>
    </lineage>
</organism>
<feature type="transmembrane region" description="Helical" evidence="6">
    <location>
        <begin position="192"/>
        <end position="214"/>
    </location>
</feature>
<dbReference type="GO" id="GO:0016020">
    <property type="term" value="C:membrane"/>
    <property type="evidence" value="ECO:0007669"/>
    <property type="project" value="UniProtKB-SubCell"/>
</dbReference>
<dbReference type="AlphaFoldDB" id="A0A7S1W632"/>
<dbReference type="InterPro" id="IPR011701">
    <property type="entry name" value="MFS"/>
</dbReference>
<dbReference type="SUPFAM" id="SSF103473">
    <property type="entry name" value="MFS general substrate transporter"/>
    <property type="match status" value="2"/>
</dbReference>
<feature type="transmembrane region" description="Helical" evidence="6">
    <location>
        <begin position="428"/>
        <end position="446"/>
    </location>
</feature>
<evidence type="ECO:0000256" key="4">
    <source>
        <dbReference type="ARBA" id="ARBA00022989"/>
    </source>
</evidence>
<evidence type="ECO:0000256" key="1">
    <source>
        <dbReference type="ARBA" id="ARBA00004141"/>
    </source>
</evidence>